<dbReference type="Pfam" id="PF19305">
    <property type="entry name" value="MmgE_PrpD_C"/>
    <property type="match status" value="1"/>
</dbReference>
<dbReference type="Gene3D" id="3.30.1330.120">
    <property type="entry name" value="2-methylcitrate dehydratase PrpD"/>
    <property type="match status" value="1"/>
</dbReference>
<comment type="caution">
    <text evidence="5">The sequence shown here is derived from an EMBL/GenBank/DDBJ whole genome shotgun (WGS) entry which is preliminary data.</text>
</comment>
<dbReference type="Proteomes" id="UP000189370">
    <property type="component" value="Unassembled WGS sequence"/>
</dbReference>
<evidence type="ECO:0000256" key="1">
    <source>
        <dbReference type="ARBA" id="ARBA00006174"/>
    </source>
</evidence>
<dbReference type="InterPro" id="IPR005656">
    <property type="entry name" value="MmgE_PrpD"/>
</dbReference>
<feature type="domain" description="MmgE/PrpD N-terminal" evidence="3">
    <location>
        <begin position="12"/>
        <end position="247"/>
    </location>
</feature>
<evidence type="ECO:0000313" key="5">
    <source>
        <dbReference type="EMBL" id="OLZ39429.1"/>
    </source>
</evidence>
<dbReference type="AlphaFoldDB" id="A0A1S8ASD1"/>
<dbReference type="SUPFAM" id="SSF103378">
    <property type="entry name" value="2-methylcitrate dehydratase PrpD"/>
    <property type="match status" value="1"/>
</dbReference>
<accession>A0A1S8ASD1</accession>
<dbReference type="InterPro" id="IPR036148">
    <property type="entry name" value="MmgE/PrpD_sf"/>
</dbReference>
<dbReference type="Gene3D" id="1.10.4100.10">
    <property type="entry name" value="2-methylcitrate dehydratase PrpD"/>
    <property type="match status" value="1"/>
</dbReference>
<evidence type="ECO:0000256" key="2">
    <source>
        <dbReference type="SAM" id="MobiDB-lite"/>
    </source>
</evidence>
<protein>
    <submittedName>
        <fullName evidence="5">2-methylcitrate dehydratase</fullName>
    </submittedName>
</protein>
<dbReference type="STRING" id="301967.A6E15_18890"/>
<name>A0A1S8ASD1_9EURY</name>
<dbReference type="PANTHER" id="PTHR16943">
    <property type="entry name" value="2-METHYLCITRATE DEHYDRATASE-RELATED"/>
    <property type="match status" value="1"/>
</dbReference>
<keyword evidence="6" id="KW-1185">Reference proteome</keyword>
<dbReference type="RefSeq" id="WP_076148744.1">
    <property type="nucleotide sequence ID" value="NZ_LWLN01000002.1"/>
</dbReference>
<evidence type="ECO:0000259" key="3">
    <source>
        <dbReference type="Pfam" id="PF03972"/>
    </source>
</evidence>
<feature type="domain" description="MmgE/PrpD C-terminal" evidence="4">
    <location>
        <begin position="272"/>
        <end position="421"/>
    </location>
</feature>
<dbReference type="InterPro" id="IPR042188">
    <property type="entry name" value="MmgE/PrpD_sf_2"/>
</dbReference>
<feature type="region of interest" description="Disordered" evidence="2">
    <location>
        <begin position="386"/>
        <end position="405"/>
    </location>
</feature>
<evidence type="ECO:0000313" key="6">
    <source>
        <dbReference type="Proteomes" id="UP000189370"/>
    </source>
</evidence>
<proteinExistence type="inferred from homology"/>
<reference evidence="6" key="1">
    <citation type="submission" date="2016-04" db="EMBL/GenBank/DDBJ databases">
        <authorList>
            <person name="Chen S.-C."/>
            <person name="Lai M.-C."/>
        </authorList>
    </citation>
    <scope>NUCLEOTIDE SEQUENCE [LARGE SCALE GENOMIC DNA]</scope>
    <source>
        <strain evidence="6">AB14</strain>
    </source>
</reference>
<dbReference type="InterPro" id="IPR042183">
    <property type="entry name" value="MmgE/PrpD_sf_1"/>
</dbReference>
<comment type="similarity">
    <text evidence="1">Belongs to the PrpD family.</text>
</comment>
<dbReference type="EMBL" id="LWLN01000002">
    <property type="protein sequence ID" value="OLZ39429.1"/>
    <property type="molecule type" value="Genomic_DNA"/>
</dbReference>
<dbReference type="PANTHER" id="PTHR16943:SF8">
    <property type="entry name" value="2-METHYLCITRATE DEHYDRATASE"/>
    <property type="match status" value="1"/>
</dbReference>
<gene>
    <name evidence="5" type="ORF">A6E15_18890</name>
</gene>
<organism evidence="5 6">
    <name type="scientific">Natrinema saccharevitans</name>
    <dbReference type="NCBI Taxonomy" id="301967"/>
    <lineage>
        <taxon>Archaea</taxon>
        <taxon>Methanobacteriati</taxon>
        <taxon>Methanobacteriota</taxon>
        <taxon>Stenosarchaea group</taxon>
        <taxon>Halobacteria</taxon>
        <taxon>Halobacteriales</taxon>
        <taxon>Natrialbaceae</taxon>
        <taxon>Natrinema</taxon>
    </lineage>
</organism>
<dbReference type="Pfam" id="PF03972">
    <property type="entry name" value="MmgE_PrpD_N"/>
    <property type="match status" value="1"/>
</dbReference>
<dbReference type="OrthoDB" id="43639at2157"/>
<dbReference type="InterPro" id="IPR045336">
    <property type="entry name" value="MmgE_PrpD_N"/>
</dbReference>
<dbReference type="InterPro" id="IPR045337">
    <property type="entry name" value="MmgE_PrpD_C"/>
</dbReference>
<evidence type="ECO:0000259" key="4">
    <source>
        <dbReference type="Pfam" id="PF19305"/>
    </source>
</evidence>
<dbReference type="GO" id="GO:0016829">
    <property type="term" value="F:lyase activity"/>
    <property type="evidence" value="ECO:0007669"/>
    <property type="project" value="InterPro"/>
</dbReference>
<sequence>MATELGSEQCSDVATFVTSLSFEDVPDDAVDLVERAFLDTIGVTLAGAATDTANRVLAAHRFDSGETTVFGTDQSLPLHDAVFVNATAGHCLDFDDVALAAMDGHPSVPMVAPLLAVGERRGVTGEELISAYAAGFETQRYVSRPISPEHYEDGWHATSTIGTFGTAAAVARLLDLSEAEVAHALNIAASMPAGLKRNFGSMTKPVHVGQAARSGTTAALLAAEGVTADSAAVTGESGFLDLYSSTEPDADQLPDLGADWALLEDGIDVKKYPCCYYTHAAIYGAAELAAEHDIEPGEIETVRVTASQGAADALHHADPSTGLEAKFSMEYVVARALVHGHIGLTAFDDERIDDPDVQRVRKRVSFETDPSVDYDSNAAWISLSTSSGAEHDRVQERPPGTHADPLTIDELRGKYRMCGNHAPDFDATEPTLEMLTDLRVVDDVTELLAHF</sequence>